<gene>
    <name evidence="3" type="ORF">SAMN04488244_101358</name>
</gene>
<dbReference type="Pfam" id="PF20091">
    <property type="entry name" value="Abhydrolase_10"/>
    <property type="match status" value="1"/>
</dbReference>
<dbReference type="AlphaFoldDB" id="A0A1H5SG44"/>
<feature type="chain" id="PRO_5009283979" description="Alpha/beta hydrolase domain-containing protein" evidence="1">
    <location>
        <begin position="24"/>
        <end position="479"/>
    </location>
</feature>
<proteinExistence type="predicted"/>
<feature type="domain" description="Alpha/beta hydrolase" evidence="2">
    <location>
        <begin position="150"/>
        <end position="467"/>
    </location>
</feature>
<protein>
    <recommendedName>
        <fullName evidence="2">Alpha/beta hydrolase domain-containing protein</fullName>
    </recommendedName>
</protein>
<keyword evidence="1" id="KW-0732">Signal</keyword>
<dbReference type="RefSeq" id="WP_103878592.1">
    <property type="nucleotide sequence ID" value="NZ_FNVG01000001.1"/>
</dbReference>
<dbReference type="EMBL" id="FNVG01000001">
    <property type="protein sequence ID" value="SEF49673.1"/>
    <property type="molecule type" value="Genomic_DNA"/>
</dbReference>
<accession>A0A1H5SG44</accession>
<dbReference type="Proteomes" id="UP000236721">
    <property type="component" value="Unassembled WGS sequence"/>
</dbReference>
<evidence type="ECO:0000256" key="1">
    <source>
        <dbReference type="SAM" id="SignalP"/>
    </source>
</evidence>
<keyword evidence="4" id="KW-1185">Reference proteome</keyword>
<evidence type="ECO:0000259" key="2">
    <source>
        <dbReference type="Pfam" id="PF20091"/>
    </source>
</evidence>
<evidence type="ECO:0000313" key="4">
    <source>
        <dbReference type="Proteomes" id="UP000236721"/>
    </source>
</evidence>
<dbReference type="OrthoDB" id="5893509at2"/>
<name>A0A1H5SG44_9VIBR</name>
<evidence type="ECO:0000313" key="3">
    <source>
        <dbReference type="EMBL" id="SEF49673.1"/>
    </source>
</evidence>
<sequence length="479" mass="52210">MKLTNLIKILSYLTWFVSAAVFANSTFSNVATTDTSLANKAYIEVTADFSGSFVRSDRSRGSFTVPVTALFPKGKCNNTAVIDVVNSVLFEFPITPLGYTPLYFARMFLGDDVLSGRNNDAGFTYYSVQWNKSVIDYEGSGHLEQATDGYIVLEELSKAVRQTKLEKYLSAKPGCKIQHTIGFGWSQSGKLLADMLTSELNGKRGTPIFDGLFLGVAGGICRSLQDTTFPWAYHNCSEPPEKHVPTIAFNTQSEIELSIGSGALRAPSEYLSVYEYAGLAHIDANFLPFDIVFGGFGFEFKQNPVSVVPAVRASFWNLYLQVKYGMSPAPSQLMYSSFVDTPAVSFLDLRNDPAAMSWSGGDVYTADQDGDGSAEGGIRLPHMSTVLNVGSPVAIGAPLGDYGGIDFNYAGGGGIFFANGGTFDPYSAEELALRYPTKDDYMMKVRSAVVYLVLSRYLLLEDGMKMVEEADSVALPHWD</sequence>
<reference evidence="4" key="1">
    <citation type="submission" date="2016-10" db="EMBL/GenBank/DDBJ databases">
        <authorList>
            <person name="Varghese N."/>
            <person name="Submissions S."/>
        </authorList>
    </citation>
    <scope>NUCLEOTIDE SEQUENCE [LARGE SCALE GENOMIC DNA]</scope>
    <source>
        <strain evidence="4">CGMCC 1.7062</strain>
    </source>
</reference>
<organism evidence="3 4">
    <name type="scientific">Vibrio hangzhouensis</name>
    <dbReference type="NCBI Taxonomy" id="462991"/>
    <lineage>
        <taxon>Bacteria</taxon>
        <taxon>Pseudomonadati</taxon>
        <taxon>Pseudomonadota</taxon>
        <taxon>Gammaproteobacteria</taxon>
        <taxon>Vibrionales</taxon>
        <taxon>Vibrionaceae</taxon>
        <taxon>Vibrio</taxon>
    </lineage>
</organism>
<dbReference type="InterPro" id="IPR045394">
    <property type="entry name" value="Abhydrolase_dom"/>
</dbReference>
<feature type="signal peptide" evidence="1">
    <location>
        <begin position="1"/>
        <end position="23"/>
    </location>
</feature>